<sequence length="78" mass="9297">MEKLNENQQIVLKWLKNYLLDDSDFYNTVYASKQLYVNGFPYDKSNIAFKKLTDKEFASVLLAFSTWYLLELEKEDLT</sequence>
<name>A0A059T824_9CAUD</name>
<gene>
    <name evidence="1" type="ORF">LP064_031</name>
</gene>
<accession>A0A059T824</accession>
<reference evidence="1 2" key="1">
    <citation type="journal article" date="2014" name="Appl. Environ. Microbiol.">
        <title>Comparative genomic and morphological analysis of Listeria phages isolated from farm environments.</title>
        <authorList>
            <person name="Denes T."/>
            <person name="Vongkamjan K."/>
            <person name="Ackermann H.W."/>
            <person name="Moreno Switt A.I."/>
            <person name="Wiedmann M."/>
            <person name="den Bakker H.C."/>
        </authorList>
    </citation>
    <scope>NUCLEOTIDE SEQUENCE [LARGE SCALE GENOMIC DNA]</scope>
</reference>
<keyword evidence="2" id="KW-1185">Reference proteome</keyword>
<evidence type="ECO:0000313" key="2">
    <source>
        <dbReference type="Proteomes" id="UP000026994"/>
    </source>
</evidence>
<protein>
    <submittedName>
        <fullName evidence="1">Uncharacterized protein</fullName>
    </submittedName>
</protein>
<dbReference type="EMBL" id="KJ094029">
    <property type="protein sequence ID" value="AHL19051.1"/>
    <property type="molecule type" value="Genomic_DNA"/>
</dbReference>
<dbReference type="Proteomes" id="UP000026994">
    <property type="component" value="Segment"/>
</dbReference>
<proteinExistence type="predicted"/>
<organism evidence="1 2">
    <name type="scientific">Listeria phage LP-064</name>
    <dbReference type="NCBI Taxonomy" id="1458853"/>
    <lineage>
        <taxon>Viruses</taxon>
        <taxon>Duplodnaviria</taxon>
        <taxon>Heunggongvirae</taxon>
        <taxon>Uroviricota</taxon>
        <taxon>Caudoviricetes</taxon>
        <taxon>Herelleviridae</taxon>
        <taxon>Jasinskavirinae</taxon>
        <taxon>Pecentumvirus</taxon>
        <taxon>Pecentumvirus LP064</taxon>
    </lineage>
</organism>
<evidence type="ECO:0000313" key="1">
    <source>
        <dbReference type="EMBL" id="AHL19051.1"/>
    </source>
</evidence>